<evidence type="ECO:0000259" key="1">
    <source>
        <dbReference type="SMART" id="SM00901"/>
    </source>
</evidence>
<proteinExistence type="predicted"/>
<evidence type="ECO:0000313" key="3">
    <source>
        <dbReference type="Proteomes" id="UP000244896"/>
    </source>
</evidence>
<sequence>MKHPHLSHASSVVTYSANTRVATTVQEFIALVENLSPKNGEVFFRGHEIYDWNLQPSVYRNGFKEFECDIYNEALAMCPTDFQDDASAFEKLVRMQHYKVPTRILDITSNPLIALYFACEEYDKIDRTADKDGAIVLMAIKDELIKPFNGDTVSCLSNLARLSEAEREELHVVGECGRKDFETEINRYQTEWDNRFRTQGSLMNVEAINTHRKNRLKIVKAFNENTRRLLHFIREEKSYFEPLMDPRDFNKVFCIRPKMSNQRVIAQSGAFLLFGILDELCYTGHSGIETNRIIIRSSSKKPILQQLERLNINKATVFPQMESTAEIIRSKIRRPKNRFGEM</sequence>
<dbReference type="EMBL" id="CP023004">
    <property type="protein sequence ID" value="AWI09272.1"/>
    <property type="molecule type" value="Genomic_DNA"/>
</dbReference>
<organism evidence="2 3">
    <name type="scientific">Ereboglobus luteus</name>
    <dbReference type="NCBI Taxonomy" id="1796921"/>
    <lineage>
        <taxon>Bacteria</taxon>
        <taxon>Pseudomonadati</taxon>
        <taxon>Verrucomicrobiota</taxon>
        <taxon>Opitutia</taxon>
        <taxon>Opitutales</taxon>
        <taxon>Opitutaceae</taxon>
        <taxon>Ereboglobus</taxon>
    </lineage>
</organism>
<protein>
    <recommendedName>
        <fullName evidence="1">FRG domain-containing protein</fullName>
    </recommendedName>
</protein>
<accession>A0A2U8E419</accession>
<feature type="domain" description="FRG" evidence="1">
    <location>
        <begin position="38"/>
        <end position="136"/>
    </location>
</feature>
<evidence type="ECO:0000313" key="2">
    <source>
        <dbReference type="EMBL" id="AWI09272.1"/>
    </source>
</evidence>
<dbReference type="KEGG" id="elut:CKA38_08470"/>
<name>A0A2U8E419_9BACT</name>
<keyword evidence="3" id="KW-1185">Reference proteome</keyword>
<dbReference type="InterPro" id="IPR014966">
    <property type="entry name" value="FRG-dom"/>
</dbReference>
<dbReference type="SMART" id="SM00901">
    <property type="entry name" value="FRG"/>
    <property type="match status" value="1"/>
</dbReference>
<dbReference type="Pfam" id="PF08867">
    <property type="entry name" value="FRG"/>
    <property type="match status" value="1"/>
</dbReference>
<gene>
    <name evidence="2" type="ORF">CKA38_08470</name>
</gene>
<dbReference type="Proteomes" id="UP000244896">
    <property type="component" value="Chromosome"/>
</dbReference>
<dbReference type="RefSeq" id="WP_108825084.1">
    <property type="nucleotide sequence ID" value="NZ_CP023004.1"/>
</dbReference>
<dbReference type="OrthoDB" id="9816036at2"/>
<dbReference type="AlphaFoldDB" id="A0A2U8E419"/>
<reference evidence="2 3" key="1">
    <citation type="journal article" date="2018" name="Syst. Appl. Microbiol.">
        <title>Ereboglobus luteus gen. nov. sp. nov. from cockroach guts, and new insights into the oxygen relationship of the genera Opitutus and Didymococcus (Verrucomicrobia: Opitutaceae).</title>
        <authorList>
            <person name="Tegtmeier D."/>
            <person name="Belitz A."/>
            <person name="Radek R."/>
            <person name="Heimerl T."/>
            <person name="Brune A."/>
        </authorList>
    </citation>
    <scope>NUCLEOTIDE SEQUENCE [LARGE SCALE GENOMIC DNA]</scope>
    <source>
        <strain evidence="2 3">Ho45</strain>
    </source>
</reference>